<accession>A0ABV2SNC7</accession>
<keyword evidence="8 11" id="KW-0328">Glycosyltransferase</keyword>
<evidence type="ECO:0000256" key="11">
    <source>
        <dbReference type="HAMAP-Rule" id="MF_00004"/>
    </source>
</evidence>
<dbReference type="NCBIfam" id="NF002634">
    <property type="entry name" value="PRK02304.1-3"/>
    <property type="match status" value="1"/>
</dbReference>
<gene>
    <name evidence="11" type="primary">apt</name>
    <name evidence="13" type="ORF">V5J35_003605</name>
</gene>
<evidence type="ECO:0000256" key="5">
    <source>
        <dbReference type="ARBA" id="ARBA00011738"/>
    </source>
</evidence>
<evidence type="ECO:0000256" key="1">
    <source>
        <dbReference type="ARBA" id="ARBA00000868"/>
    </source>
</evidence>
<comment type="function">
    <text evidence="11">Catalyzes a salvage reaction resulting in the formation of AMP, that is energically less costly than de novo synthesis.</text>
</comment>
<dbReference type="InterPro" id="IPR000836">
    <property type="entry name" value="PRTase_dom"/>
</dbReference>
<reference evidence="13 14" key="1">
    <citation type="submission" date="2024-06" db="EMBL/GenBank/DDBJ databases">
        <title>Genomic Encyclopedia of Type Strains, Phase V (KMG-V): Genome sequencing to study the core and pangenomes of soil and plant-associated prokaryotes.</title>
        <authorList>
            <person name="Whitman W."/>
        </authorList>
    </citation>
    <scope>NUCLEOTIDE SEQUENCE [LARGE SCALE GENOMIC DNA]</scope>
    <source>
        <strain evidence="13 14">NE40</strain>
    </source>
</reference>
<dbReference type="NCBIfam" id="NF002636">
    <property type="entry name" value="PRK02304.1-5"/>
    <property type="match status" value="1"/>
</dbReference>
<evidence type="ECO:0000256" key="4">
    <source>
        <dbReference type="ARBA" id="ARBA00008391"/>
    </source>
</evidence>
<comment type="subunit">
    <text evidence="5 11">Homodimer.</text>
</comment>
<comment type="caution">
    <text evidence="13">The sequence shown here is derived from an EMBL/GenBank/DDBJ whole genome shotgun (WGS) entry which is preliminary data.</text>
</comment>
<dbReference type="InterPro" id="IPR005764">
    <property type="entry name" value="Ade_phspho_trans"/>
</dbReference>
<dbReference type="EMBL" id="JBEWTB010000002">
    <property type="protein sequence ID" value="MET4758413.1"/>
    <property type="molecule type" value="Genomic_DNA"/>
</dbReference>
<evidence type="ECO:0000256" key="3">
    <source>
        <dbReference type="ARBA" id="ARBA00004659"/>
    </source>
</evidence>
<evidence type="ECO:0000313" key="14">
    <source>
        <dbReference type="Proteomes" id="UP001549366"/>
    </source>
</evidence>
<dbReference type="NCBIfam" id="TIGR01090">
    <property type="entry name" value="apt"/>
    <property type="match status" value="1"/>
</dbReference>
<dbReference type="PANTHER" id="PTHR11776:SF7">
    <property type="entry name" value="PHOSPHORIBOSYLTRANSFERASE DOMAIN-CONTAINING PROTEIN"/>
    <property type="match status" value="1"/>
</dbReference>
<evidence type="ECO:0000259" key="12">
    <source>
        <dbReference type="Pfam" id="PF00156"/>
    </source>
</evidence>
<keyword evidence="10 11" id="KW-0660">Purine salvage</keyword>
<dbReference type="InterPro" id="IPR050120">
    <property type="entry name" value="Adenine_PRTase"/>
</dbReference>
<dbReference type="Pfam" id="PF00156">
    <property type="entry name" value="Pribosyltran"/>
    <property type="match status" value="1"/>
</dbReference>
<evidence type="ECO:0000256" key="6">
    <source>
        <dbReference type="ARBA" id="ARBA00011893"/>
    </source>
</evidence>
<organism evidence="13 14">
    <name type="scientific">Endozoicomonas lisbonensis</name>
    <dbReference type="NCBI Taxonomy" id="3120522"/>
    <lineage>
        <taxon>Bacteria</taxon>
        <taxon>Pseudomonadati</taxon>
        <taxon>Pseudomonadota</taxon>
        <taxon>Gammaproteobacteria</taxon>
        <taxon>Oceanospirillales</taxon>
        <taxon>Endozoicomonadaceae</taxon>
        <taxon>Endozoicomonas</taxon>
    </lineage>
</organism>
<comment type="similarity">
    <text evidence="4 11">Belongs to the purine/pyrimidine phosphoribosyltransferase family.</text>
</comment>
<evidence type="ECO:0000256" key="10">
    <source>
        <dbReference type="ARBA" id="ARBA00022726"/>
    </source>
</evidence>
<keyword evidence="9 11" id="KW-0808">Transferase</keyword>
<keyword evidence="7 11" id="KW-0963">Cytoplasm</keyword>
<sequence length="203" mass="22275">MAPYGSGFPQAMIGTFTAYGCHSMIIDDFYLKSQIRTVPDWPKPGILFRDVSTIFENPKAWRGVMDSFIHRYMELDFSHIGAMDARGFLIGSNLSYVLNKPLVLFRKKGKLPAKTISVEYDLEYGTASLEVHADSLHKGDRVLLVDDLIATGGTLLAAVQLIEKLGAKTIEAAAIMDLPDLGGSRRLQNAGVPTFSLCAFEGE</sequence>
<name>A0ABV2SNC7_9GAMM</name>
<comment type="subcellular location">
    <subcellularLocation>
        <location evidence="2 11">Cytoplasm</location>
    </subcellularLocation>
</comment>
<feature type="domain" description="Phosphoribosyltransferase" evidence="12">
    <location>
        <begin position="52"/>
        <end position="178"/>
    </location>
</feature>
<dbReference type="Proteomes" id="UP001549366">
    <property type="component" value="Unassembled WGS sequence"/>
</dbReference>
<dbReference type="Gene3D" id="3.40.50.2020">
    <property type="match status" value="1"/>
</dbReference>
<dbReference type="CDD" id="cd06223">
    <property type="entry name" value="PRTases_typeI"/>
    <property type="match status" value="1"/>
</dbReference>
<dbReference type="GO" id="GO:0003999">
    <property type="term" value="F:adenine phosphoribosyltransferase activity"/>
    <property type="evidence" value="ECO:0007669"/>
    <property type="project" value="UniProtKB-EC"/>
</dbReference>
<evidence type="ECO:0000256" key="7">
    <source>
        <dbReference type="ARBA" id="ARBA00022490"/>
    </source>
</evidence>
<dbReference type="SUPFAM" id="SSF53271">
    <property type="entry name" value="PRTase-like"/>
    <property type="match status" value="1"/>
</dbReference>
<evidence type="ECO:0000313" key="13">
    <source>
        <dbReference type="EMBL" id="MET4758413.1"/>
    </source>
</evidence>
<dbReference type="HAMAP" id="MF_00004">
    <property type="entry name" value="Aden_phosphoribosyltr"/>
    <property type="match status" value="1"/>
</dbReference>
<evidence type="ECO:0000256" key="9">
    <source>
        <dbReference type="ARBA" id="ARBA00022679"/>
    </source>
</evidence>
<keyword evidence="14" id="KW-1185">Reference proteome</keyword>
<evidence type="ECO:0000256" key="2">
    <source>
        <dbReference type="ARBA" id="ARBA00004496"/>
    </source>
</evidence>
<dbReference type="PANTHER" id="PTHR11776">
    <property type="entry name" value="ADENINE PHOSPHORIBOSYLTRANSFERASE"/>
    <property type="match status" value="1"/>
</dbReference>
<evidence type="ECO:0000256" key="8">
    <source>
        <dbReference type="ARBA" id="ARBA00022676"/>
    </source>
</evidence>
<protein>
    <recommendedName>
        <fullName evidence="6 11">Adenine phosphoribosyltransferase</fullName>
        <shortName evidence="11">APRT</shortName>
        <ecNumber evidence="6 11">2.4.2.7</ecNumber>
    </recommendedName>
</protein>
<dbReference type="EC" id="2.4.2.7" evidence="6 11"/>
<comment type="catalytic activity">
    <reaction evidence="1 11">
        <text>AMP + diphosphate = 5-phospho-alpha-D-ribose 1-diphosphate + adenine</text>
        <dbReference type="Rhea" id="RHEA:16609"/>
        <dbReference type="ChEBI" id="CHEBI:16708"/>
        <dbReference type="ChEBI" id="CHEBI:33019"/>
        <dbReference type="ChEBI" id="CHEBI:58017"/>
        <dbReference type="ChEBI" id="CHEBI:456215"/>
        <dbReference type="EC" id="2.4.2.7"/>
    </reaction>
</comment>
<proteinExistence type="inferred from homology"/>
<comment type="pathway">
    <text evidence="3 11">Purine metabolism; AMP biosynthesis via salvage pathway; AMP from adenine: step 1/1.</text>
</comment>
<dbReference type="InterPro" id="IPR029057">
    <property type="entry name" value="PRTase-like"/>
</dbReference>